<reference evidence="1 2" key="1">
    <citation type="submission" date="2021-06" db="EMBL/GenBank/DDBJ databases">
        <title>Caerostris extrusa draft genome.</title>
        <authorList>
            <person name="Kono N."/>
            <person name="Arakawa K."/>
        </authorList>
    </citation>
    <scope>NUCLEOTIDE SEQUENCE [LARGE SCALE GENOMIC DNA]</scope>
</reference>
<name>A0AAV4WJI8_CAEEX</name>
<proteinExistence type="predicted"/>
<sequence length="204" mass="22757">MAVYRILVRSKMQRKTPMRQVQPCDYGMEYPASRCGFPCFTLYAVEPAVSSVIRRKEPACRDGAQSSAVEPVPLAQTGSGTDLLIATFSSPLPFAVSSQGAGSSAHQQMEQGEPYLICAGLCHLSRLVPSDLMTISPRHCMLSGLRDHWFVRRNAPLLHEPPFFWELETQQNADVGRFGNSKIPAYSQYLLRYTKLLATWPSKC</sequence>
<comment type="caution">
    <text evidence="1">The sequence shown here is derived from an EMBL/GenBank/DDBJ whole genome shotgun (WGS) entry which is preliminary data.</text>
</comment>
<dbReference type="Proteomes" id="UP001054945">
    <property type="component" value="Unassembled WGS sequence"/>
</dbReference>
<evidence type="ECO:0000313" key="2">
    <source>
        <dbReference type="Proteomes" id="UP001054945"/>
    </source>
</evidence>
<protein>
    <recommendedName>
        <fullName evidence="3">FHA domain-containing protein</fullName>
    </recommendedName>
</protein>
<dbReference type="EMBL" id="BPLR01016309">
    <property type="protein sequence ID" value="GIY82957.1"/>
    <property type="molecule type" value="Genomic_DNA"/>
</dbReference>
<gene>
    <name evidence="1" type="ORF">CEXT_293041</name>
</gene>
<evidence type="ECO:0008006" key="3">
    <source>
        <dbReference type="Google" id="ProtNLM"/>
    </source>
</evidence>
<organism evidence="1 2">
    <name type="scientific">Caerostris extrusa</name>
    <name type="common">Bark spider</name>
    <name type="synonym">Caerostris bankana</name>
    <dbReference type="NCBI Taxonomy" id="172846"/>
    <lineage>
        <taxon>Eukaryota</taxon>
        <taxon>Metazoa</taxon>
        <taxon>Ecdysozoa</taxon>
        <taxon>Arthropoda</taxon>
        <taxon>Chelicerata</taxon>
        <taxon>Arachnida</taxon>
        <taxon>Araneae</taxon>
        <taxon>Araneomorphae</taxon>
        <taxon>Entelegynae</taxon>
        <taxon>Araneoidea</taxon>
        <taxon>Araneidae</taxon>
        <taxon>Caerostris</taxon>
    </lineage>
</organism>
<accession>A0AAV4WJI8</accession>
<keyword evidence="2" id="KW-1185">Reference proteome</keyword>
<dbReference type="AlphaFoldDB" id="A0AAV4WJI8"/>
<evidence type="ECO:0000313" key="1">
    <source>
        <dbReference type="EMBL" id="GIY82957.1"/>
    </source>
</evidence>